<dbReference type="PROSITE" id="PS00396">
    <property type="entry name" value="TOPO_IA_1"/>
    <property type="match status" value="1"/>
</dbReference>
<dbReference type="SMART" id="SM00493">
    <property type="entry name" value="TOPRIM"/>
    <property type="match status" value="1"/>
</dbReference>
<evidence type="ECO:0000256" key="7">
    <source>
        <dbReference type="ARBA" id="ARBA00022842"/>
    </source>
</evidence>
<protein>
    <recommendedName>
        <fullName evidence="3">DNA topoisomerase</fullName>
        <ecNumber evidence="3">5.6.2.1</ecNumber>
    </recommendedName>
    <alternativeName>
        <fullName evidence="14">Omega-protein</fullName>
    </alternativeName>
    <alternativeName>
        <fullName evidence="13">Relaxing enzyme</fullName>
    </alternativeName>
    <alternativeName>
        <fullName evidence="11">Swivelase</fullName>
    </alternativeName>
    <alternativeName>
        <fullName evidence="12">Untwisting enzyme</fullName>
    </alternativeName>
</protein>
<name>A0A0W8FMQ9_9ZZZZ</name>
<keyword evidence="9" id="KW-0238">DNA-binding</keyword>
<dbReference type="GO" id="GO:0008270">
    <property type="term" value="F:zinc ion binding"/>
    <property type="evidence" value="ECO:0007669"/>
    <property type="project" value="UniProtKB-KW"/>
</dbReference>
<evidence type="ECO:0000259" key="15">
    <source>
        <dbReference type="PROSITE" id="PS50880"/>
    </source>
</evidence>
<dbReference type="InterPro" id="IPR023406">
    <property type="entry name" value="Topo_IA_AS"/>
</dbReference>
<keyword evidence="5" id="KW-0863">Zinc-finger</keyword>
<evidence type="ECO:0000256" key="12">
    <source>
        <dbReference type="ARBA" id="ARBA00031985"/>
    </source>
</evidence>
<feature type="domain" description="Topo IA-type catalytic" evidence="16">
    <location>
        <begin position="129"/>
        <end position="562"/>
    </location>
</feature>
<dbReference type="InterPro" id="IPR034149">
    <property type="entry name" value="TOPRIM_TopoI"/>
</dbReference>
<dbReference type="InterPro" id="IPR005733">
    <property type="entry name" value="TopoI_bac-type"/>
</dbReference>
<dbReference type="InterPro" id="IPR013826">
    <property type="entry name" value="Topo_IA_cen_sub3"/>
</dbReference>
<evidence type="ECO:0000313" key="17">
    <source>
        <dbReference type="EMBL" id="KUG21603.1"/>
    </source>
</evidence>
<dbReference type="InterPro" id="IPR013824">
    <property type="entry name" value="Topo_IA_cen_sub1"/>
</dbReference>
<keyword evidence="8" id="KW-0799">Topoisomerase</keyword>
<dbReference type="Pfam" id="PF01131">
    <property type="entry name" value="Topoisom_bac"/>
    <property type="match status" value="1"/>
</dbReference>
<comment type="catalytic activity">
    <reaction evidence="1">
        <text>ATP-independent breakage of single-stranded DNA, followed by passage and rejoining.</text>
        <dbReference type="EC" id="5.6.2.1"/>
    </reaction>
</comment>
<dbReference type="InterPro" id="IPR003601">
    <property type="entry name" value="Topo_IA_2"/>
</dbReference>
<dbReference type="NCBIfam" id="TIGR01051">
    <property type="entry name" value="topA_bact"/>
    <property type="match status" value="1"/>
</dbReference>
<dbReference type="SMART" id="SM00436">
    <property type="entry name" value="TOP1Bc"/>
    <property type="match status" value="1"/>
</dbReference>
<dbReference type="Gene3D" id="1.10.460.10">
    <property type="entry name" value="Topoisomerase I, domain 2"/>
    <property type="match status" value="1"/>
</dbReference>
<dbReference type="Gene3D" id="2.70.20.10">
    <property type="entry name" value="Topoisomerase I, domain 3"/>
    <property type="match status" value="1"/>
</dbReference>
<comment type="similarity">
    <text evidence="2">Belongs to the type IA topoisomerase family.</text>
</comment>
<dbReference type="PRINTS" id="PR00417">
    <property type="entry name" value="PRTPISMRASEI"/>
</dbReference>
<dbReference type="Gene3D" id="3.30.65.10">
    <property type="entry name" value="Bacterial Topoisomerase I, domain 1"/>
    <property type="match status" value="4"/>
</dbReference>
<evidence type="ECO:0000259" key="16">
    <source>
        <dbReference type="PROSITE" id="PS52039"/>
    </source>
</evidence>
<dbReference type="SUPFAM" id="SSF57783">
    <property type="entry name" value="Zinc beta-ribbon"/>
    <property type="match status" value="4"/>
</dbReference>
<comment type="caution">
    <text evidence="17">The sequence shown here is derived from an EMBL/GenBank/DDBJ whole genome shotgun (WGS) entry which is preliminary data.</text>
</comment>
<dbReference type="CDD" id="cd03363">
    <property type="entry name" value="TOPRIM_TopoIA_TopoI"/>
    <property type="match status" value="1"/>
</dbReference>
<dbReference type="PROSITE" id="PS52039">
    <property type="entry name" value="TOPO_IA_2"/>
    <property type="match status" value="1"/>
</dbReference>
<evidence type="ECO:0000256" key="6">
    <source>
        <dbReference type="ARBA" id="ARBA00022833"/>
    </source>
</evidence>
<dbReference type="PROSITE" id="PS50880">
    <property type="entry name" value="TOPRIM"/>
    <property type="match status" value="1"/>
</dbReference>
<dbReference type="AlphaFoldDB" id="A0A0W8FMQ9"/>
<dbReference type="InterPro" id="IPR013825">
    <property type="entry name" value="Topo_IA_cen_sub2"/>
</dbReference>
<evidence type="ECO:0000256" key="9">
    <source>
        <dbReference type="ARBA" id="ARBA00023125"/>
    </source>
</evidence>
<accession>A0A0W8FMQ9</accession>
<keyword evidence="6" id="KW-0862">Zinc</keyword>
<evidence type="ECO:0000256" key="14">
    <source>
        <dbReference type="ARBA" id="ARBA00032877"/>
    </source>
</evidence>
<dbReference type="Pfam" id="PF01751">
    <property type="entry name" value="Toprim"/>
    <property type="match status" value="1"/>
</dbReference>
<evidence type="ECO:0000256" key="3">
    <source>
        <dbReference type="ARBA" id="ARBA00012891"/>
    </source>
</evidence>
<evidence type="ECO:0000256" key="5">
    <source>
        <dbReference type="ARBA" id="ARBA00022771"/>
    </source>
</evidence>
<dbReference type="InterPro" id="IPR028612">
    <property type="entry name" value="Topoisom_1_IA"/>
</dbReference>
<gene>
    <name evidence="17" type="ORF">ASZ90_008640</name>
</gene>
<evidence type="ECO:0000256" key="8">
    <source>
        <dbReference type="ARBA" id="ARBA00023029"/>
    </source>
</evidence>
<proteinExistence type="inferred from homology"/>
<dbReference type="InterPro" id="IPR023405">
    <property type="entry name" value="Topo_IA_core_domain"/>
</dbReference>
<dbReference type="GO" id="GO:0005694">
    <property type="term" value="C:chromosome"/>
    <property type="evidence" value="ECO:0007669"/>
    <property type="project" value="InterPro"/>
</dbReference>
<organism evidence="17">
    <name type="scientific">hydrocarbon metagenome</name>
    <dbReference type="NCBI Taxonomy" id="938273"/>
    <lineage>
        <taxon>unclassified sequences</taxon>
        <taxon>metagenomes</taxon>
        <taxon>ecological metagenomes</taxon>
    </lineage>
</organism>
<feature type="domain" description="Toprim" evidence="15">
    <location>
        <begin position="3"/>
        <end position="113"/>
    </location>
</feature>
<dbReference type="SMART" id="SM00437">
    <property type="entry name" value="TOP1Ac"/>
    <property type="match status" value="1"/>
</dbReference>
<dbReference type="PANTHER" id="PTHR42785:SF1">
    <property type="entry name" value="DNA TOPOISOMERASE"/>
    <property type="match status" value="1"/>
</dbReference>
<dbReference type="InterPro" id="IPR013497">
    <property type="entry name" value="Topo_IA_cen"/>
</dbReference>
<evidence type="ECO:0000256" key="2">
    <source>
        <dbReference type="ARBA" id="ARBA00009446"/>
    </source>
</evidence>
<dbReference type="InterPro" id="IPR003602">
    <property type="entry name" value="Topo_IA_DNA-bd_dom"/>
</dbReference>
<dbReference type="CDD" id="cd00186">
    <property type="entry name" value="TOP1Ac"/>
    <property type="match status" value="1"/>
</dbReference>
<dbReference type="GO" id="GO:0003677">
    <property type="term" value="F:DNA binding"/>
    <property type="evidence" value="ECO:0007669"/>
    <property type="project" value="UniProtKB-KW"/>
</dbReference>
<keyword evidence="10 17" id="KW-0413">Isomerase</keyword>
<dbReference type="EC" id="5.6.2.1" evidence="3"/>
<dbReference type="SUPFAM" id="SSF56712">
    <property type="entry name" value="Prokaryotic type I DNA topoisomerase"/>
    <property type="match status" value="1"/>
</dbReference>
<evidence type="ECO:0000256" key="1">
    <source>
        <dbReference type="ARBA" id="ARBA00000213"/>
    </source>
</evidence>
<evidence type="ECO:0000256" key="4">
    <source>
        <dbReference type="ARBA" id="ARBA00022723"/>
    </source>
</evidence>
<evidence type="ECO:0000256" key="13">
    <source>
        <dbReference type="ARBA" id="ARBA00032235"/>
    </source>
</evidence>
<dbReference type="Pfam" id="PF01396">
    <property type="entry name" value="Zn_ribbon_Top1"/>
    <property type="match status" value="4"/>
</dbReference>
<sequence>MANSLVIVESPTKVKTIKKFLGADFNAVASMGHIKDLPKSKLGIDLEKDFEPTYNVIETKKKTIDDLKKAAKNAENIYLAPDPDREGEAIAWHIAEVINAKNKNIYRVLFNDLTKNTVTEAIKHPLQLDFNKYEAQQTRRILDRLVGYQISPVLWDKVKRGLSAGRVQSVAVRMICDREEEINKFIPEEYWNLVAQFEGSNPPPFDAKLIKVDGKKAKVTNGEQAQKLAAKIREANFSVEKLDKKEVKRSAPPPFTTSKLQQEASRWLRFSAKKTMMVAQKLYEGIELGKEGSVGLITYMRTDSYRISEEALKDVRDYIREIYSSDYLPHKPHSYKNTQKAQDAHEAIRPSKLTYKPQDIKQYLSAEQFKLYQLIWNRFVASQMNPAILDQTTIDIAGANCIFRAQGQVIKFPGFTILYTEGKDEKEENGNGNDKLLPEIKEKENLKLLNLNTEQKFTQPPPRFSEASLVRELEEKGIGRPSTYATILSTIQDREYVSLEKSKFYSTELGMTVTHLLVKSFPTILEIAFTAEMENKLDAIESGERKRVETLKEFYALFADELKKAKTEMKNLKQEETPTDLICEKCNSPMVIKWGKNGRFLCCSNYPKCKNTMNFKHDENGKVTNVETKTTDIKCNKCGKNMIVKEGRFGQFLACSGYPECKNTMNAAKDENGEIVAQETPATDEVCELCGKPMAIKRGRYGQFLGCTGYPGCKNIKKMDKDGKVTKQEPVLSDEICELCGKPMAIKRGRYGQFLGCTGYPECKNIKKIPKNKSDE</sequence>
<dbReference type="GO" id="GO:0003917">
    <property type="term" value="F:DNA topoisomerase type I (single strand cut, ATP-independent) activity"/>
    <property type="evidence" value="ECO:0007669"/>
    <property type="project" value="UniProtKB-EC"/>
</dbReference>
<evidence type="ECO:0000256" key="11">
    <source>
        <dbReference type="ARBA" id="ARBA00030003"/>
    </source>
</evidence>
<dbReference type="Gene3D" id="1.10.290.10">
    <property type="entry name" value="Topoisomerase I, domain 4"/>
    <property type="match status" value="1"/>
</dbReference>
<dbReference type="Gene3D" id="3.40.50.140">
    <property type="match status" value="1"/>
</dbReference>
<keyword evidence="4" id="KW-0479">Metal-binding</keyword>
<reference evidence="17" key="1">
    <citation type="journal article" date="2015" name="Proc. Natl. Acad. Sci. U.S.A.">
        <title>Networks of energetic and metabolic interactions define dynamics in microbial communities.</title>
        <authorList>
            <person name="Embree M."/>
            <person name="Liu J.K."/>
            <person name="Al-Bassam M.M."/>
            <person name="Zengler K."/>
        </authorList>
    </citation>
    <scope>NUCLEOTIDE SEQUENCE</scope>
</reference>
<dbReference type="InterPro" id="IPR013498">
    <property type="entry name" value="Topo_IA_Znf"/>
</dbReference>
<dbReference type="GO" id="GO:0006265">
    <property type="term" value="P:DNA topological change"/>
    <property type="evidence" value="ECO:0007669"/>
    <property type="project" value="InterPro"/>
</dbReference>
<dbReference type="HAMAP" id="MF_00952">
    <property type="entry name" value="Topoisom_1_prok"/>
    <property type="match status" value="1"/>
</dbReference>
<dbReference type="PANTHER" id="PTHR42785">
    <property type="entry name" value="DNA TOPOISOMERASE, TYPE IA, CORE"/>
    <property type="match status" value="1"/>
</dbReference>
<dbReference type="EMBL" id="LNQE01001041">
    <property type="protein sequence ID" value="KUG21603.1"/>
    <property type="molecule type" value="Genomic_DNA"/>
</dbReference>
<dbReference type="InterPro" id="IPR000380">
    <property type="entry name" value="Topo_IA"/>
</dbReference>
<dbReference type="InterPro" id="IPR006171">
    <property type="entry name" value="TOPRIM_dom"/>
</dbReference>
<keyword evidence="7" id="KW-0460">Magnesium</keyword>
<evidence type="ECO:0000256" key="10">
    <source>
        <dbReference type="ARBA" id="ARBA00023235"/>
    </source>
</evidence>